<reference evidence="1" key="1">
    <citation type="submission" date="2006-10" db="EMBL/GenBank/DDBJ databases">
        <title>Complete sequence of Solibacter usitatus Ellin6076.</title>
        <authorList>
            <consortium name="US DOE Joint Genome Institute"/>
            <person name="Copeland A."/>
            <person name="Lucas S."/>
            <person name="Lapidus A."/>
            <person name="Barry K."/>
            <person name="Detter J.C."/>
            <person name="Glavina del Rio T."/>
            <person name="Hammon N."/>
            <person name="Israni S."/>
            <person name="Dalin E."/>
            <person name="Tice H."/>
            <person name="Pitluck S."/>
            <person name="Thompson L.S."/>
            <person name="Brettin T."/>
            <person name="Bruce D."/>
            <person name="Han C."/>
            <person name="Tapia R."/>
            <person name="Gilna P."/>
            <person name="Schmutz J."/>
            <person name="Larimer F."/>
            <person name="Land M."/>
            <person name="Hauser L."/>
            <person name="Kyrpides N."/>
            <person name="Mikhailova N."/>
            <person name="Janssen P.H."/>
            <person name="Kuske C.R."/>
            <person name="Richardson P."/>
        </authorList>
    </citation>
    <scope>NUCLEOTIDE SEQUENCE</scope>
    <source>
        <strain evidence="1">Ellin6076</strain>
    </source>
</reference>
<dbReference type="AlphaFoldDB" id="Q02CP6"/>
<accession>Q02CP6</accession>
<proteinExistence type="predicted"/>
<evidence type="ECO:0000313" key="1">
    <source>
        <dbReference type="EMBL" id="ABJ81170.1"/>
    </source>
</evidence>
<dbReference type="InParanoid" id="Q02CP6"/>
<organism evidence="1">
    <name type="scientific">Solibacter usitatus (strain Ellin6076)</name>
    <dbReference type="NCBI Taxonomy" id="234267"/>
    <lineage>
        <taxon>Bacteria</taxon>
        <taxon>Pseudomonadati</taxon>
        <taxon>Acidobacteriota</taxon>
        <taxon>Terriglobia</taxon>
        <taxon>Bryobacterales</taxon>
        <taxon>Solibacteraceae</taxon>
        <taxon>Candidatus Solibacter</taxon>
    </lineage>
</organism>
<name>Q02CP6_SOLUE</name>
<sequence length="177" mass="19534" precursor="true">MRYVILLLMIGVSYAQSQSHPAWFMQYHFTGPPPPGEVKAVDPALTQIKEIQSTVQSIMRQAKFEGDYETALAAAAQAVANAQLIGAITERQQAAQVIQAPQPARSAIEPAQFPAPFVLIALKDKTINAATSYWADGPMLNYVTVGGMHIIVRMDLVDRALSRDLNRQRNVDFRLPE</sequence>
<dbReference type="KEGG" id="sus:Acid_0155"/>
<protein>
    <submittedName>
        <fullName evidence="1">Uncharacterized protein</fullName>
    </submittedName>
</protein>
<dbReference type="EMBL" id="CP000473">
    <property type="protein sequence ID" value="ABJ81170.1"/>
    <property type="molecule type" value="Genomic_DNA"/>
</dbReference>
<gene>
    <name evidence="1" type="ordered locus">Acid_0155</name>
</gene>
<dbReference type="STRING" id="234267.Acid_0155"/>
<dbReference type="HOGENOM" id="CLU_1516958_0_0_0"/>